<sequence>MKTIGLNKQDYKLFIRDALNNCLITGGKCNIGCIFCSCKAQNSIGLRNQIDYISKADIDSIVDYINPNQTIFFGEGTSFLSCEPFSNTEYVDLLEYFNKYFPNSNKMTTTTGLNINPQDYDRLRKCNISFVISVNTLDQNKRQEIMKSQDNFYGLIDFLKNCKDIIHKVSLFYFDMKILKSDLEKLNKIDSDYITKKQVMLRLIDYSKFHNQKTQQLHLNAKKTWFKGVEYFDKNVMYPYYWLRSLSDFPDNIKEINNSIFGIYPARKIFKNKIKEALQFFESNLIDVTKIGFLLAESVYDYFIIQFPELKKNAIFVKNNTFGGSYTVAPLLTLNDFINAILKNKKFNTFLTSKTIFNWKRDIGGNHIIFDYPFKIYLI</sequence>
<keyword evidence="3" id="KW-0408">Iron</keyword>
<evidence type="ECO:0000259" key="5">
    <source>
        <dbReference type="Pfam" id="PF04055"/>
    </source>
</evidence>
<evidence type="ECO:0000256" key="2">
    <source>
        <dbReference type="ARBA" id="ARBA00022723"/>
    </source>
</evidence>
<dbReference type="InterPro" id="IPR007197">
    <property type="entry name" value="rSAM"/>
</dbReference>
<accession>A0A0F9LP31</accession>
<organism evidence="6">
    <name type="scientific">marine sediment metagenome</name>
    <dbReference type="NCBI Taxonomy" id="412755"/>
    <lineage>
        <taxon>unclassified sequences</taxon>
        <taxon>metagenomes</taxon>
        <taxon>ecological metagenomes</taxon>
    </lineage>
</organism>
<feature type="domain" description="Radical SAM core" evidence="5">
    <location>
        <begin position="24"/>
        <end position="174"/>
    </location>
</feature>
<name>A0A0F9LP31_9ZZZZ</name>
<dbReference type="AlphaFoldDB" id="A0A0F9LP31"/>
<dbReference type="InterPro" id="IPR058240">
    <property type="entry name" value="rSAM_sf"/>
</dbReference>
<protein>
    <recommendedName>
        <fullName evidence="5">Radical SAM core domain-containing protein</fullName>
    </recommendedName>
</protein>
<gene>
    <name evidence="6" type="ORF">LCGC14_1484050</name>
</gene>
<comment type="caution">
    <text evidence="6">The sequence shown here is derived from an EMBL/GenBank/DDBJ whole genome shotgun (WGS) entry which is preliminary data.</text>
</comment>
<keyword evidence="4" id="KW-0411">Iron-sulfur</keyword>
<dbReference type="EMBL" id="LAZR01010590">
    <property type="protein sequence ID" value="KKM66155.1"/>
    <property type="molecule type" value="Genomic_DNA"/>
</dbReference>
<keyword evidence="1" id="KW-0949">S-adenosyl-L-methionine</keyword>
<dbReference type="SFLD" id="SFLDS00029">
    <property type="entry name" value="Radical_SAM"/>
    <property type="match status" value="1"/>
</dbReference>
<dbReference type="GO" id="GO:0003824">
    <property type="term" value="F:catalytic activity"/>
    <property type="evidence" value="ECO:0007669"/>
    <property type="project" value="InterPro"/>
</dbReference>
<evidence type="ECO:0000313" key="6">
    <source>
        <dbReference type="EMBL" id="KKM66155.1"/>
    </source>
</evidence>
<evidence type="ECO:0000256" key="1">
    <source>
        <dbReference type="ARBA" id="ARBA00022691"/>
    </source>
</evidence>
<dbReference type="GO" id="GO:0046872">
    <property type="term" value="F:metal ion binding"/>
    <property type="evidence" value="ECO:0007669"/>
    <property type="project" value="UniProtKB-KW"/>
</dbReference>
<reference evidence="6" key="1">
    <citation type="journal article" date="2015" name="Nature">
        <title>Complex archaea that bridge the gap between prokaryotes and eukaryotes.</title>
        <authorList>
            <person name="Spang A."/>
            <person name="Saw J.H."/>
            <person name="Jorgensen S.L."/>
            <person name="Zaremba-Niedzwiedzka K."/>
            <person name="Martijn J."/>
            <person name="Lind A.E."/>
            <person name="van Eijk R."/>
            <person name="Schleper C."/>
            <person name="Guy L."/>
            <person name="Ettema T.J."/>
        </authorList>
    </citation>
    <scope>NUCLEOTIDE SEQUENCE</scope>
</reference>
<dbReference type="SUPFAM" id="SSF102114">
    <property type="entry name" value="Radical SAM enzymes"/>
    <property type="match status" value="1"/>
</dbReference>
<dbReference type="Pfam" id="PF04055">
    <property type="entry name" value="Radical_SAM"/>
    <property type="match status" value="1"/>
</dbReference>
<dbReference type="InterPro" id="IPR013785">
    <property type="entry name" value="Aldolase_TIM"/>
</dbReference>
<dbReference type="GO" id="GO:0051536">
    <property type="term" value="F:iron-sulfur cluster binding"/>
    <property type="evidence" value="ECO:0007669"/>
    <property type="project" value="UniProtKB-KW"/>
</dbReference>
<proteinExistence type="predicted"/>
<keyword evidence="2" id="KW-0479">Metal-binding</keyword>
<evidence type="ECO:0000256" key="4">
    <source>
        <dbReference type="ARBA" id="ARBA00023014"/>
    </source>
</evidence>
<dbReference type="Gene3D" id="3.20.20.70">
    <property type="entry name" value="Aldolase class I"/>
    <property type="match status" value="1"/>
</dbReference>
<evidence type="ECO:0000256" key="3">
    <source>
        <dbReference type="ARBA" id="ARBA00023004"/>
    </source>
</evidence>